<proteinExistence type="inferred from homology"/>
<dbReference type="Gene3D" id="3.30.2310.20">
    <property type="entry name" value="RelE-like"/>
    <property type="match status" value="1"/>
</dbReference>
<comment type="caution">
    <text evidence="3">The sequence shown here is derived from an EMBL/GenBank/DDBJ whole genome shotgun (WGS) entry which is preliminary data.</text>
</comment>
<dbReference type="Pfam" id="PF05016">
    <property type="entry name" value="ParE_toxin"/>
    <property type="match status" value="1"/>
</dbReference>
<evidence type="ECO:0000313" key="3">
    <source>
        <dbReference type="EMBL" id="NBN77744.1"/>
    </source>
</evidence>
<dbReference type="EMBL" id="JAABLQ010000001">
    <property type="protein sequence ID" value="NBN77744.1"/>
    <property type="molecule type" value="Genomic_DNA"/>
</dbReference>
<evidence type="ECO:0000256" key="1">
    <source>
        <dbReference type="ARBA" id="ARBA00006226"/>
    </source>
</evidence>
<name>A0A7X5J7G6_9HYPH</name>
<sequence>MPAVRLAWHPLAAQDFLAIIDDIAADNPAAATAFKQDVEARVATLTRHPDLVRPGRVASTRELVVRQTYIVVYTEQAGSILILRLLHGARQWP</sequence>
<protein>
    <submittedName>
        <fullName evidence="3">Type II toxin-antitoxin system RelE/ParE family toxin</fullName>
    </submittedName>
</protein>
<organism evidence="3 4">
    <name type="scientific">Pannonibacter tanglangensis</name>
    <dbReference type="NCBI Taxonomy" id="2750084"/>
    <lineage>
        <taxon>Bacteria</taxon>
        <taxon>Pseudomonadati</taxon>
        <taxon>Pseudomonadota</taxon>
        <taxon>Alphaproteobacteria</taxon>
        <taxon>Hyphomicrobiales</taxon>
        <taxon>Stappiaceae</taxon>
        <taxon>Pannonibacter</taxon>
    </lineage>
</organism>
<keyword evidence="4" id="KW-1185">Reference proteome</keyword>
<reference evidence="4" key="1">
    <citation type="submission" date="2020-01" db="EMBL/GenBank/DDBJ databases">
        <authorList>
            <person name="Fang Y."/>
            <person name="Sun R."/>
            <person name="Nie L."/>
            <person name="He J."/>
            <person name="Hao L."/>
            <person name="Wang L."/>
            <person name="Su S."/>
            <person name="Lv E."/>
            <person name="Zhang Z."/>
            <person name="Xie R."/>
            <person name="Liu H."/>
        </authorList>
    </citation>
    <scope>NUCLEOTIDE SEQUENCE [LARGE SCALE GENOMIC DNA]</scope>
    <source>
        <strain evidence="4">XCT-53</strain>
    </source>
</reference>
<dbReference type="InterPro" id="IPR007712">
    <property type="entry name" value="RelE/ParE_toxin"/>
</dbReference>
<dbReference type="PANTHER" id="PTHR33755:SF6">
    <property type="entry name" value="PLASMID STABILIZATION SYSTEM PROTEIN"/>
    <property type="match status" value="1"/>
</dbReference>
<keyword evidence="2" id="KW-1277">Toxin-antitoxin system</keyword>
<evidence type="ECO:0000313" key="4">
    <source>
        <dbReference type="Proteomes" id="UP000586722"/>
    </source>
</evidence>
<dbReference type="InterPro" id="IPR035093">
    <property type="entry name" value="RelE/ParE_toxin_dom_sf"/>
</dbReference>
<comment type="similarity">
    <text evidence="1">Belongs to the RelE toxin family.</text>
</comment>
<gene>
    <name evidence="3" type="ORF">GWI72_05615</name>
</gene>
<accession>A0A7X5J7G6</accession>
<dbReference type="AlphaFoldDB" id="A0A7X5J7G6"/>
<dbReference type="InterPro" id="IPR051803">
    <property type="entry name" value="TA_system_RelE-like_toxin"/>
</dbReference>
<evidence type="ECO:0000256" key="2">
    <source>
        <dbReference type="ARBA" id="ARBA00022649"/>
    </source>
</evidence>
<dbReference type="PANTHER" id="PTHR33755">
    <property type="entry name" value="TOXIN PARE1-RELATED"/>
    <property type="match status" value="1"/>
</dbReference>
<dbReference type="Proteomes" id="UP000586722">
    <property type="component" value="Unassembled WGS sequence"/>
</dbReference>